<dbReference type="EMBL" id="FLUM01000003">
    <property type="protein sequence ID" value="SBW06815.1"/>
    <property type="molecule type" value="Genomic_DNA"/>
</dbReference>
<dbReference type="InterPro" id="IPR008979">
    <property type="entry name" value="Galactose-bd-like_sf"/>
</dbReference>
<evidence type="ECO:0000259" key="8">
    <source>
        <dbReference type="Pfam" id="PF16355"/>
    </source>
</evidence>
<feature type="chain" id="PRO_5012758581" description="Beta-galactosidase" evidence="4">
    <location>
        <begin position="21"/>
        <end position="827"/>
    </location>
</feature>
<dbReference type="Pfam" id="PF18565">
    <property type="entry name" value="Glyco_hydro2_C5"/>
    <property type="match status" value="1"/>
</dbReference>
<evidence type="ECO:0000256" key="2">
    <source>
        <dbReference type="ARBA" id="ARBA00022801"/>
    </source>
</evidence>
<evidence type="ECO:0000256" key="3">
    <source>
        <dbReference type="ARBA" id="ARBA00023295"/>
    </source>
</evidence>
<dbReference type="InterPro" id="IPR040605">
    <property type="entry name" value="Glyco_hydro2_dom5"/>
</dbReference>
<sequence>MKRLLLAITIILLMACSIHARTKTTLTKGWKFSRTDNIEAIKQDFDDAHWQSVSVPHDWAIYGPFDINNDPQFVAIEQDGETHASLKPGRTGALPFVGVGWYRLKFDAKDFVAGKKANILFDGAMSNAKVYLNGKEIGYWPYGYNSFHFDITPYLKEKDNLLAVRLENYPESSRWYPGAGLYRNVHLIVTDEVHIPVWGTYLTTPVVEKEYAKVKLFTSVEYPGKAYSRLVLKTVIKDMSGKIVTENNAQLTKTDLNTFEQNFTIKSPSLWTPDTPVLYWAESEIYVDGVLKDTYATRFGIRKLEIIPNKGMLLNGEFLKFKGVCLHHDLGPLGAAVNTSAIRRQLLIMKEMGVNAVRTSHNMPAPELIELCDELGLMVMVETFDEWQTPKMKNGYNIYFNEWAERDLINVLHHFRNNPSVVMWCIGNEVPDQANYEGAKIARWLQDICHREDPTRLVTMGIDQVQNAIKTHSASILDVVGFNYRTHLYKKAYEELPQQILMGSETASTFSSRGTYHFPVERTINRVREDNQSSGYDLDCGSWSNLPEDDFVLHDDYDWCIGEFVWTGFDYLGEPTPYHEVWPNHSSLFGIVDLAGLPKDRYYLYRSHWRPTEETLHILPHWTWPGREGKVTPVFVYTNHPAAELFINGKSQGRISKDLSMTEKETDNEQAARKLKRQKRYRLMWMDVKYEPGAIKVIAYDKDGNAVSEKEVHTAGRPHKIELSADKTVIDANGQDLAFITVKVVDKDGNLCPEASHSVLFEVSGAGTFRAASNGDPTNLEQFHLPRMSLFKGQLVAIVQSDEDTGNIVFEASVKGIGKAKLELNSK</sequence>
<dbReference type="SUPFAM" id="SSF49373">
    <property type="entry name" value="Invasin/intimin cell-adhesion fragments"/>
    <property type="match status" value="1"/>
</dbReference>
<evidence type="ECO:0000313" key="10">
    <source>
        <dbReference type="EMBL" id="SBW06815.1"/>
    </source>
</evidence>
<dbReference type="SUPFAM" id="SSF49785">
    <property type="entry name" value="Galactose-binding domain-like"/>
    <property type="match status" value="1"/>
</dbReference>
<dbReference type="InterPro" id="IPR013783">
    <property type="entry name" value="Ig-like_fold"/>
</dbReference>
<dbReference type="InterPro" id="IPR006102">
    <property type="entry name" value="Ig-like_GH2"/>
</dbReference>
<dbReference type="NCBIfam" id="NF041463">
    <property type="entry name" value="GalB"/>
    <property type="match status" value="1"/>
</dbReference>
<accession>A0A212K5N4</accession>
<dbReference type="PANTHER" id="PTHR42732">
    <property type="entry name" value="BETA-GALACTOSIDASE"/>
    <property type="match status" value="1"/>
</dbReference>
<dbReference type="GO" id="GO:0004553">
    <property type="term" value="F:hydrolase activity, hydrolyzing O-glycosyl compounds"/>
    <property type="evidence" value="ECO:0007669"/>
    <property type="project" value="InterPro"/>
</dbReference>
<feature type="signal peptide" evidence="4">
    <location>
        <begin position="1"/>
        <end position="20"/>
    </location>
</feature>
<dbReference type="Gene3D" id="2.60.120.260">
    <property type="entry name" value="Galactose-binding domain-like"/>
    <property type="match status" value="1"/>
</dbReference>
<feature type="domain" description="Glycosyl hydrolases family 2 sugar binding" evidence="7">
    <location>
        <begin position="28"/>
        <end position="188"/>
    </location>
</feature>
<evidence type="ECO:0000256" key="4">
    <source>
        <dbReference type="SAM" id="SignalP"/>
    </source>
</evidence>
<dbReference type="InterPro" id="IPR006103">
    <property type="entry name" value="Glyco_hydro_2_cat"/>
</dbReference>
<gene>
    <name evidence="10" type="ORF">KL86DYS1_31483</name>
</gene>
<name>A0A212K5N4_9BACT</name>
<dbReference type="InterPro" id="IPR048229">
    <property type="entry name" value="GalB-like"/>
</dbReference>
<evidence type="ECO:0008006" key="11">
    <source>
        <dbReference type="Google" id="ProtNLM"/>
    </source>
</evidence>
<organism evidence="10">
    <name type="scientific">uncultured Dysgonomonas sp</name>
    <dbReference type="NCBI Taxonomy" id="206096"/>
    <lineage>
        <taxon>Bacteria</taxon>
        <taxon>Pseudomonadati</taxon>
        <taxon>Bacteroidota</taxon>
        <taxon>Bacteroidia</taxon>
        <taxon>Bacteroidales</taxon>
        <taxon>Dysgonomonadaceae</taxon>
        <taxon>Dysgonomonas</taxon>
        <taxon>environmental samples</taxon>
    </lineage>
</organism>
<feature type="domain" description="Glycoside hydrolase family 2 catalytic" evidence="6">
    <location>
        <begin position="309"/>
        <end position="491"/>
    </location>
</feature>
<dbReference type="Gene3D" id="3.20.20.80">
    <property type="entry name" value="Glycosidases"/>
    <property type="match status" value="1"/>
</dbReference>
<evidence type="ECO:0000259" key="5">
    <source>
        <dbReference type="Pfam" id="PF00703"/>
    </source>
</evidence>
<evidence type="ECO:0000256" key="1">
    <source>
        <dbReference type="ARBA" id="ARBA00007401"/>
    </source>
</evidence>
<reference evidence="10" key="1">
    <citation type="submission" date="2016-04" db="EMBL/GenBank/DDBJ databases">
        <authorList>
            <person name="Evans L.H."/>
            <person name="Alamgir A."/>
            <person name="Owens N."/>
            <person name="Weber N.D."/>
            <person name="Virtaneva K."/>
            <person name="Barbian K."/>
            <person name="Babar A."/>
            <person name="Rosenke K."/>
        </authorList>
    </citation>
    <scope>NUCLEOTIDE SEQUENCE</scope>
    <source>
        <strain evidence="10">86-1</strain>
    </source>
</reference>
<comment type="similarity">
    <text evidence="1">Belongs to the glycosyl hydrolase 2 family.</text>
</comment>
<dbReference type="InterPro" id="IPR008964">
    <property type="entry name" value="Invasin/intimin_cell_adhesion"/>
</dbReference>
<dbReference type="Pfam" id="PF00703">
    <property type="entry name" value="Glyco_hydro_2"/>
    <property type="match status" value="1"/>
</dbReference>
<dbReference type="SUPFAM" id="SSF51445">
    <property type="entry name" value="(Trans)glycosidases"/>
    <property type="match status" value="1"/>
</dbReference>
<dbReference type="SUPFAM" id="SSF49303">
    <property type="entry name" value="beta-Galactosidase/glucuronidase domain"/>
    <property type="match status" value="1"/>
</dbReference>
<dbReference type="AlphaFoldDB" id="A0A212K5N4"/>
<keyword evidence="2" id="KW-0378">Hydrolase</keyword>
<dbReference type="PANTHER" id="PTHR42732:SF1">
    <property type="entry name" value="BETA-MANNOSIDASE"/>
    <property type="match status" value="1"/>
</dbReference>
<dbReference type="InterPro" id="IPR032311">
    <property type="entry name" value="DUF4982"/>
</dbReference>
<dbReference type="InterPro" id="IPR036156">
    <property type="entry name" value="Beta-gal/glucu_dom_sf"/>
</dbReference>
<dbReference type="PROSITE" id="PS51257">
    <property type="entry name" value="PROKAR_LIPOPROTEIN"/>
    <property type="match status" value="1"/>
</dbReference>
<feature type="domain" description="Glycoside hydrolase family 2 immunoglobulin-like beta-sandwich" evidence="5">
    <location>
        <begin position="200"/>
        <end position="302"/>
    </location>
</feature>
<dbReference type="RefSeq" id="WP_296944332.1">
    <property type="nucleotide sequence ID" value="NZ_LT599032.1"/>
</dbReference>
<evidence type="ECO:0000259" key="7">
    <source>
        <dbReference type="Pfam" id="PF02837"/>
    </source>
</evidence>
<dbReference type="InterPro" id="IPR051913">
    <property type="entry name" value="GH2_Domain-Containing"/>
</dbReference>
<protein>
    <recommendedName>
        <fullName evidence="11">Beta-galactosidase</fullName>
    </recommendedName>
</protein>
<evidence type="ECO:0000259" key="6">
    <source>
        <dbReference type="Pfam" id="PF02836"/>
    </source>
</evidence>
<feature type="domain" description="DUF4982" evidence="8">
    <location>
        <begin position="629"/>
        <end position="707"/>
    </location>
</feature>
<keyword evidence="4" id="KW-0732">Signal</keyword>
<dbReference type="Pfam" id="PF02836">
    <property type="entry name" value="Glyco_hydro_2_C"/>
    <property type="match status" value="1"/>
</dbReference>
<dbReference type="Gene3D" id="2.60.40.10">
    <property type="entry name" value="Immunoglobulins"/>
    <property type="match status" value="3"/>
</dbReference>
<dbReference type="PRINTS" id="PR00132">
    <property type="entry name" value="GLHYDRLASE2"/>
</dbReference>
<proteinExistence type="inferred from homology"/>
<keyword evidence="3" id="KW-0326">Glycosidase</keyword>
<feature type="domain" description="Glycoside hydrolase family 2" evidence="9">
    <location>
        <begin position="721"/>
        <end position="822"/>
    </location>
</feature>
<dbReference type="InterPro" id="IPR006101">
    <property type="entry name" value="Glyco_hydro_2"/>
</dbReference>
<dbReference type="InterPro" id="IPR017853">
    <property type="entry name" value="GH"/>
</dbReference>
<evidence type="ECO:0000259" key="9">
    <source>
        <dbReference type="Pfam" id="PF18565"/>
    </source>
</evidence>
<dbReference type="InterPro" id="IPR006104">
    <property type="entry name" value="Glyco_hydro_2_N"/>
</dbReference>
<dbReference type="Pfam" id="PF02837">
    <property type="entry name" value="Glyco_hydro_2_N"/>
    <property type="match status" value="1"/>
</dbReference>
<dbReference type="GO" id="GO:0005975">
    <property type="term" value="P:carbohydrate metabolic process"/>
    <property type="evidence" value="ECO:0007669"/>
    <property type="project" value="InterPro"/>
</dbReference>
<dbReference type="Pfam" id="PF16355">
    <property type="entry name" value="DUF4982"/>
    <property type="match status" value="1"/>
</dbReference>